<proteinExistence type="predicted"/>
<accession>A0A8S5RXT0</accession>
<protein>
    <submittedName>
        <fullName evidence="1">Uncharacterized protein</fullName>
    </submittedName>
</protein>
<organism evidence="1">
    <name type="scientific">Siphoviridae sp. ctWdm1</name>
    <dbReference type="NCBI Taxonomy" id="2827883"/>
    <lineage>
        <taxon>Viruses</taxon>
        <taxon>Duplodnaviria</taxon>
        <taxon>Heunggongvirae</taxon>
        <taxon>Uroviricota</taxon>
        <taxon>Caudoviricetes</taxon>
    </lineage>
</organism>
<name>A0A8S5RXT0_9CAUD</name>
<dbReference type="EMBL" id="BK032509">
    <property type="protein sequence ID" value="DAF43564.1"/>
    <property type="molecule type" value="Genomic_DNA"/>
</dbReference>
<sequence>MGGLIETHRQAFVSIFSSVYHSPRNISYKLNVFGEVF</sequence>
<reference evidence="1" key="1">
    <citation type="journal article" date="2021" name="Proc. Natl. Acad. Sci. U.S.A.">
        <title>A Catalog of Tens of Thousands of Viruses from Human Metagenomes Reveals Hidden Associations with Chronic Diseases.</title>
        <authorList>
            <person name="Tisza M.J."/>
            <person name="Buck C.B."/>
        </authorList>
    </citation>
    <scope>NUCLEOTIDE SEQUENCE</scope>
    <source>
        <strain evidence="1">CtWdm1</strain>
    </source>
</reference>
<evidence type="ECO:0000313" key="1">
    <source>
        <dbReference type="EMBL" id="DAF43564.1"/>
    </source>
</evidence>